<accession>A0ABN6H3B0</accession>
<evidence type="ECO:0000259" key="3">
    <source>
        <dbReference type="Pfam" id="PF07635"/>
    </source>
</evidence>
<evidence type="ECO:0000259" key="2">
    <source>
        <dbReference type="Pfam" id="PF07587"/>
    </source>
</evidence>
<organism evidence="4 5">
    <name type="scientific">Haloferula helveola</name>
    <dbReference type="NCBI Taxonomy" id="490095"/>
    <lineage>
        <taxon>Bacteria</taxon>
        <taxon>Pseudomonadati</taxon>
        <taxon>Verrucomicrobiota</taxon>
        <taxon>Verrucomicrobiia</taxon>
        <taxon>Verrucomicrobiales</taxon>
        <taxon>Verrucomicrobiaceae</taxon>
        <taxon>Haloferula</taxon>
    </lineage>
</organism>
<dbReference type="Pfam" id="PF07587">
    <property type="entry name" value="PSD1"/>
    <property type="match status" value="1"/>
</dbReference>
<feature type="domain" description="DUF1549" evidence="1">
    <location>
        <begin position="129"/>
        <end position="333"/>
    </location>
</feature>
<proteinExistence type="predicted"/>
<protein>
    <submittedName>
        <fullName evidence="4">Chromosome segregation protein</fullName>
    </submittedName>
</protein>
<evidence type="ECO:0000313" key="5">
    <source>
        <dbReference type="Proteomes" id="UP001374893"/>
    </source>
</evidence>
<dbReference type="SUPFAM" id="SSF46626">
    <property type="entry name" value="Cytochrome c"/>
    <property type="match status" value="1"/>
</dbReference>
<dbReference type="PANTHER" id="PTHR35889:SF3">
    <property type="entry name" value="F-BOX DOMAIN-CONTAINING PROTEIN"/>
    <property type="match status" value="1"/>
</dbReference>
<dbReference type="Pfam" id="PF07635">
    <property type="entry name" value="PSCyt1"/>
    <property type="match status" value="1"/>
</dbReference>
<evidence type="ECO:0000259" key="1">
    <source>
        <dbReference type="Pfam" id="PF07583"/>
    </source>
</evidence>
<gene>
    <name evidence="4" type="ORF">HAHE_20440</name>
</gene>
<dbReference type="Pfam" id="PF07583">
    <property type="entry name" value="PSCyt2"/>
    <property type="match status" value="1"/>
</dbReference>
<reference evidence="4 5" key="1">
    <citation type="submission" date="2021-06" db="EMBL/GenBank/DDBJ databases">
        <title>Complete genome of Haloferula helveola possessing various polysaccharide degrading enzymes.</title>
        <authorList>
            <person name="Takami H."/>
            <person name="Huang C."/>
            <person name="Hamasaki K."/>
        </authorList>
    </citation>
    <scope>NUCLEOTIDE SEQUENCE [LARGE SCALE GENOMIC DNA]</scope>
    <source>
        <strain evidence="4 5">CN-1</strain>
    </source>
</reference>
<evidence type="ECO:0000313" key="4">
    <source>
        <dbReference type="EMBL" id="BCX48136.1"/>
    </source>
</evidence>
<dbReference type="InterPro" id="IPR022655">
    <property type="entry name" value="DUF1553"/>
</dbReference>
<dbReference type="EMBL" id="AP024702">
    <property type="protein sequence ID" value="BCX48136.1"/>
    <property type="molecule type" value="Genomic_DNA"/>
</dbReference>
<sequence>MPALADDVRFNRDVRPILADNCLACHGADEAAVEAGLRLDDPESAFAERDGVRAIVPGDPDASDLVRRIHAADPEQVMPPPRHPVQLTEKDKGLLVRWIEQGAEYEGHWAFQTVERPKAPGGGEGPAAVDAFIEKRRAEAGLDGNPPASRETLLRRLSLDLTGLPPSVEEVDAFVRDKRPDAYERQVDRLLASAHYGERMAMWWLDGARYADSHGFQADWERYQWPWRDWVIRAFNTNQPFDEFTIEQIAGDMLPGATEDQVVATGFCRNHRINTEGGALDEEWLVENVMDRVDTVGSVWLGLTLSCARCHDHKYDPLTQREFYEFFAFFHNVPEQGKGPGRQGNFEPVLKLASPEQEAELARLAKEIEGSEKELLPWLPKNLHGLAKTAFGERGGNADAGLKKQIQGLKQPEAQKLKKRNLELRKKHEQVEKQFASVMVMREMEAPRKTFILDRGEYQNRTEEVQADLPAFLPPLPQGEAMNRLGLARWLVSREQPLTARVQVNRLWELVFGTGLVKSSENLGVQADWPSHPELLDWLGAEFMESGWDVKAMLKTMVMTDAYRQDVTVDSVKLEKDPDNRFLSRGPRFRVQAEIVRDQALAISGLLNPKLGGPSVRPYQPEGIWSETNFYGNLRNYKHDTDGGQYRRSLYTIWKRTAAPPGMTLFDMPSREVCVVRRSRSNTPLQALALMNDVTYLEASRRFAERMMEHGDTPEVRLAWGWKCATARQPDPEEVKVLVSGFERRLEFYRQNPEEANALLQTGEAPVSDGHDPAELAAMATAASVILNLDEVITKG</sequence>
<dbReference type="InterPro" id="IPR011429">
    <property type="entry name" value="Cyt_c_Planctomycete-type"/>
</dbReference>
<dbReference type="PANTHER" id="PTHR35889">
    <property type="entry name" value="CYCLOINULO-OLIGOSACCHARIDE FRUCTANOTRANSFERASE-RELATED"/>
    <property type="match status" value="1"/>
</dbReference>
<dbReference type="RefSeq" id="WP_338690815.1">
    <property type="nucleotide sequence ID" value="NZ_AP024702.1"/>
</dbReference>
<keyword evidence="5" id="KW-1185">Reference proteome</keyword>
<dbReference type="InterPro" id="IPR011444">
    <property type="entry name" value="DUF1549"/>
</dbReference>
<dbReference type="InterPro" id="IPR036909">
    <property type="entry name" value="Cyt_c-like_dom_sf"/>
</dbReference>
<name>A0ABN6H3B0_9BACT</name>
<feature type="domain" description="DUF1553" evidence="2">
    <location>
        <begin position="483"/>
        <end position="739"/>
    </location>
</feature>
<dbReference type="Proteomes" id="UP001374893">
    <property type="component" value="Chromosome"/>
</dbReference>
<feature type="domain" description="Cytochrome C Planctomycete-type" evidence="3">
    <location>
        <begin position="22"/>
        <end position="81"/>
    </location>
</feature>